<proteinExistence type="predicted"/>
<keyword evidence="3" id="KW-1185">Reference proteome</keyword>
<reference evidence="2" key="1">
    <citation type="submission" date="2024-01" db="EMBL/GenBank/DDBJ databases">
        <title>Bank of Algae and Cyanobacteria of the Azores (BACA) strain genomes.</title>
        <authorList>
            <person name="Luz R."/>
            <person name="Cordeiro R."/>
            <person name="Fonseca A."/>
            <person name="Goncalves V."/>
        </authorList>
    </citation>
    <scope>NUCLEOTIDE SEQUENCE</scope>
    <source>
        <strain evidence="2">BACA0141</strain>
    </source>
</reference>
<dbReference type="Pfam" id="PF13767">
    <property type="entry name" value="DUF4168"/>
    <property type="match status" value="1"/>
</dbReference>
<protein>
    <submittedName>
        <fullName evidence="2">DUF4168 domain-containing protein</fullName>
    </submittedName>
</protein>
<dbReference type="RefSeq" id="WP_330482994.1">
    <property type="nucleotide sequence ID" value="NZ_JAZBJZ010000021.1"/>
</dbReference>
<evidence type="ECO:0000313" key="2">
    <source>
        <dbReference type="EMBL" id="MEE3716566.1"/>
    </source>
</evidence>
<comment type="caution">
    <text evidence="2">The sequence shown here is derived from an EMBL/GenBank/DDBJ whole genome shotgun (WGS) entry which is preliminary data.</text>
</comment>
<dbReference type="Proteomes" id="UP001333818">
    <property type="component" value="Unassembled WGS sequence"/>
</dbReference>
<dbReference type="InterPro" id="IPR025433">
    <property type="entry name" value="DUF4168"/>
</dbReference>
<dbReference type="AlphaFoldDB" id="A0AAW9Q125"/>
<dbReference type="EMBL" id="JAZBJZ010000021">
    <property type="protein sequence ID" value="MEE3716566.1"/>
    <property type="molecule type" value="Genomic_DNA"/>
</dbReference>
<gene>
    <name evidence="2" type="ORF">V2H45_07405</name>
</gene>
<evidence type="ECO:0000313" key="3">
    <source>
        <dbReference type="Proteomes" id="UP001333818"/>
    </source>
</evidence>
<name>A0AAW9Q125_9CYAN</name>
<organism evidence="2 3">
    <name type="scientific">Tumidithrix elongata BACA0141</name>
    <dbReference type="NCBI Taxonomy" id="2716417"/>
    <lineage>
        <taxon>Bacteria</taxon>
        <taxon>Bacillati</taxon>
        <taxon>Cyanobacteriota</taxon>
        <taxon>Cyanophyceae</taxon>
        <taxon>Pseudanabaenales</taxon>
        <taxon>Pseudanabaenaceae</taxon>
        <taxon>Tumidithrix</taxon>
        <taxon>Tumidithrix elongata</taxon>
    </lineage>
</organism>
<feature type="domain" description="DUF4168" evidence="1">
    <location>
        <begin position="105"/>
        <end position="204"/>
    </location>
</feature>
<sequence>MTSSHLHQNLDHQNLDHQNLNHQNLNHQDLNHQDSSGKLTHLDRLSPRHNRLARLLGRSILSSMLILGMGMVAESVLRVDFSSAFAQVESQTQSQLLLAQAQFTEEQINRYAGAVNAIEKKREEILRRAKNSQGWSTVAQTADSKGVDVCSLNQSEQPADIQSLCRELIDFSEQEIRKYGFSNNREFNQLTVTQQQDPSLQGRIQARMLQLRGYR</sequence>
<accession>A0AAW9Q125</accession>
<evidence type="ECO:0000259" key="1">
    <source>
        <dbReference type="Pfam" id="PF13767"/>
    </source>
</evidence>